<evidence type="ECO:0000313" key="1">
    <source>
        <dbReference type="EMBL" id="ETR67143.1"/>
    </source>
</evidence>
<dbReference type="EMBL" id="ATBP01001539">
    <property type="protein sequence ID" value="ETR67143.1"/>
    <property type="molecule type" value="Genomic_DNA"/>
</dbReference>
<dbReference type="InterPro" id="IPR029058">
    <property type="entry name" value="AB_hydrolase_fold"/>
</dbReference>
<gene>
    <name evidence="1" type="ORF">OMM_05298</name>
</gene>
<accession>A0A1V1NX47</accession>
<name>A0A1V1NX47_9BACT</name>
<protein>
    <submittedName>
        <fullName evidence="1">Alpha/beta hydrolase family protein</fullName>
    </submittedName>
</protein>
<dbReference type="SUPFAM" id="SSF53474">
    <property type="entry name" value="alpha/beta-Hydrolases"/>
    <property type="match status" value="1"/>
</dbReference>
<dbReference type="GO" id="GO:0016787">
    <property type="term" value="F:hydrolase activity"/>
    <property type="evidence" value="ECO:0007669"/>
    <property type="project" value="UniProtKB-KW"/>
</dbReference>
<organism evidence="1 2">
    <name type="scientific">Candidatus Magnetoglobus multicellularis str. Araruama</name>
    <dbReference type="NCBI Taxonomy" id="890399"/>
    <lineage>
        <taxon>Bacteria</taxon>
        <taxon>Pseudomonadati</taxon>
        <taxon>Thermodesulfobacteriota</taxon>
        <taxon>Desulfobacteria</taxon>
        <taxon>Desulfobacterales</taxon>
        <taxon>Desulfobacteraceae</taxon>
        <taxon>Candidatus Magnetoglobus</taxon>
    </lineage>
</organism>
<evidence type="ECO:0000313" key="2">
    <source>
        <dbReference type="Proteomes" id="UP000189670"/>
    </source>
</evidence>
<sequence>MEKRISIPNKQETIEAYVDLQHQTHGIIIMHPHSLMGGNMDNPVVQKAQQIFARKGITTLRFNFRGVGNSTGCFGEGIGEQDDLIAVMDYLNSQGRNRLDLAGYSFGSWVMAHAVQKINDTHGIIMISPPVAFMDFSSIQKIPGLKHVITGSQDEFAPPNLIQSQLPHWQPDAQLHIIDGADHFFFRAFTNT</sequence>
<comment type="caution">
    <text evidence="1">The sequence shown here is derived from an EMBL/GenBank/DDBJ whole genome shotgun (WGS) entry which is preliminary data.</text>
</comment>
<dbReference type="Gene3D" id="3.40.50.1820">
    <property type="entry name" value="alpha/beta hydrolase"/>
    <property type="match status" value="1"/>
</dbReference>
<dbReference type="Proteomes" id="UP000189670">
    <property type="component" value="Unassembled WGS sequence"/>
</dbReference>
<proteinExistence type="predicted"/>
<keyword evidence="1" id="KW-0378">Hydrolase</keyword>
<reference evidence="2" key="1">
    <citation type="submission" date="2012-11" db="EMBL/GenBank/DDBJ databases">
        <authorList>
            <person name="Lucero-Rivera Y.E."/>
            <person name="Tovar-Ramirez D."/>
        </authorList>
    </citation>
    <scope>NUCLEOTIDE SEQUENCE [LARGE SCALE GENOMIC DNA]</scope>
    <source>
        <strain evidence="2">Araruama</strain>
    </source>
</reference>
<dbReference type="PANTHER" id="PTHR42103:SF2">
    <property type="entry name" value="AB HYDROLASE-1 DOMAIN-CONTAINING PROTEIN"/>
    <property type="match status" value="1"/>
</dbReference>
<dbReference type="PANTHER" id="PTHR42103">
    <property type="entry name" value="ALPHA/BETA-HYDROLASES SUPERFAMILY PROTEIN"/>
    <property type="match status" value="1"/>
</dbReference>
<dbReference type="AlphaFoldDB" id="A0A1V1NX47"/>